<gene>
    <name evidence="3" type="ORF">FMOSSE_LOCUS12680</name>
</gene>
<name>A0A9N9EFT5_FUNMO</name>
<accession>A0A9N9EFT5</accession>
<dbReference type="SUPFAM" id="SSF53098">
    <property type="entry name" value="Ribonuclease H-like"/>
    <property type="match status" value="1"/>
</dbReference>
<evidence type="ECO:0000313" key="4">
    <source>
        <dbReference type="Proteomes" id="UP000789375"/>
    </source>
</evidence>
<evidence type="ECO:0000313" key="3">
    <source>
        <dbReference type="EMBL" id="CAG8676682.1"/>
    </source>
</evidence>
<feature type="region of interest" description="Disordered" evidence="1">
    <location>
        <begin position="92"/>
        <end position="116"/>
    </location>
</feature>
<dbReference type="Pfam" id="PF05699">
    <property type="entry name" value="Dimer_Tnp_hAT"/>
    <property type="match status" value="1"/>
</dbReference>
<dbReference type="EMBL" id="CAJVPP010006315">
    <property type="protein sequence ID" value="CAG8676682.1"/>
    <property type="molecule type" value="Genomic_DNA"/>
</dbReference>
<dbReference type="InterPro" id="IPR012337">
    <property type="entry name" value="RNaseH-like_sf"/>
</dbReference>
<dbReference type="AlphaFoldDB" id="A0A9N9EFT5"/>
<proteinExistence type="predicted"/>
<protein>
    <submittedName>
        <fullName evidence="3">11857_t:CDS:1</fullName>
    </submittedName>
</protein>
<evidence type="ECO:0000256" key="1">
    <source>
        <dbReference type="SAM" id="MobiDB-lite"/>
    </source>
</evidence>
<keyword evidence="4" id="KW-1185">Reference proteome</keyword>
<comment type="caution">
    <text evidence="3">The sequence shown here is derived from an EMBL/GenBank/DDBJ whole genome shotgun (WGS) entry which is preliminary data.</text>
</comment>
<feature type="non-terminal residue" evidence="3">
    <location>
        <position position="116"/>
    </location>
</feature>
<feature type="domain" description="HAT C-terminal dimerisation" evidence="2">
    <location>
        <begin position="3"/>
        <end position="60"/>
    </location>
</feature>
<reference evidence="3" key="1">
    <citation type="submission" date="2021-06" db="EMBL/GenBank/DDBJ databases">
        <authorList>
            <person name="Kallberg Y."/>
            <person name="Tangrot J."/>
            <person name="Rosling A."/>
        </authorList>
    </citation>
    <scope>NUCLEOTIDE SEQUENCE</scope>
    <source>
        <strain evidence="3">87-6 pot B 2015</strain>
    </source>
</reference>
<dbReference type="InterPro" id="IPR008906">
    <property type="entry name" value="HATC_C_dom"/>
</dbReference>
<organism evidence="3 4">
    <name type="scientific">Funneliformis mosseae</name>
    <name type="common">Endomycorrhizal fungus</name>
    <name type="synonym">Glomus mosseae</name>
    <dbReference type="NCBI Taxonomy" id="27381"/>
    <lineage>
        <taxon>Eukaryota</taxon>
        <taxon>Fungi</taxon>
        <taxon>Fungi incertae sedis</taxon>
        <taxon>Mucoromycota</taxon>
        <taxon>Glomeromycotina</taxon>
        <taxon>Glomeromycetes</taxon>
        <taxon>Glomerales</taxon>
        <taxon>Glomeraceae</taxon>
        <taxon>Funneliformis</taxon>
    </lineage>
</organism>
<dbReference type="Proteomes" id="UP000789375">
    <property type="component" value="Unassembled WGS sequence"/>
</dbReference>
<sequence>QAHAKEYPIVSRIVQDHFIIQSISVALEQAFSVAGNTISKTCNYLLPEIACSYLCLKSWIVNEFLELVLIEPESVLEPVLKNPVQFELINRTGSTEPEPSLTEPTHYYSPFPSIND</sequence>
<evidence type="ECO:0000259" key="2">
    <source>
        <dbReference type="Pfam" id="PF05699"/>
    </source>
</evidence>
<dbReference type="GO" id="GO:0046983">
    <property type="term" value="F:protein dimerization activity"/>
    <property type="evidence" value="ECO:0007669"/>
    <property type="project" value="InterPro"/>
</dbReference>